<evidence type="ECO:0000256" key="5">
    <source>
        <dbReference type="SAM" id="MobiDB-lite"/>
    </source>
</evidence>
<feature type="transmembrane region" description="Helical" evidence="6">
    <location>
        <begin position="6"/>
        <end position="27"/>
    </location>
</feature>
<evidence type="ECO:0000256" key="2">
    <source>
        <dbReference type="ARBA" id="ARBA00022692"/>
    </source>
</evidence>
<dbReference type="Proteomes" id="UP001321473">
    <property type="component" value="Unassembled WGS sequence"/>
</dbReference>
<dbReference type="SUPFAM" id="SSF103473">
    <property type="entry name" value="MFS general substrate transporter"/>
    <property type="match status" value="1"/>
</dbReference>
<comment type="subcellular location">
    <subcellularLocation>
        <location evidence="1">Membrane</location>
    </subcellularLocation>
</comment>
<reference evidence="7 8" key="1">
    <citation type="journal article" date="2023" name="Arcadia Sci">
        <title>De novo assembly of a long-read Amblyomma americanum tick genome.</title>
        <authorList>
            <person name="Chou S."/>
            <person name="Poskanzer K.E."/>
            <person name="Rollins M."/>
            <person name="Thuy-Boun P.S."/>
        </authorList>
    </citation>
    <scope>NUCLEOTIDE SEQUENCE [LARGE SCALE GENOMIC DNA]</scope>
    <source>
        <strain evidence="7">F_SG_1</strain>
        <tissue evidence="7">Salivary glands</tissue>
    </source>
</reference>
<organism evidence="7 8">
    <name type="scientific">Amblyomma americanum</name>
    <name type="common">Lone star tick</name>
    <dbReference type="NCBI Taxonomy" id="6943"/>
    <lineage>
        <taxon>Eukaryota</taxon>
        <taxon>Metazoa</taxon>
        <taxon>Ecdysozoa</taxon>
        <taxon>Arthropoda</taxon>
        <taxon>Chelicerata</taxon>
        <taxon>Arachnida</taxon>
        <taxon>Acari</taxon>
        <taxon>Parasitiformes</taxon>
        <taxon>Ixodida</taxon>
        <taxon>Ixodoidea</taxon>
        <taxon>Ixodidae</taxon>
        <taxon>Amblyomminae</taxon>
        <taxon>Amblyomma</taxon>
    </lineage>
</organism>
<feature type="transmembrane region" description="Helical" evidence="6">
    <location>
        <begin position="34"/>
        <end position="55"/>
    </location>
</feature>
<keyword evidence="8" id="KW-1185">Reference proteome</keyword>
<gene>
    <name evidence="7" type="ORF">V5799_032986</name>
</gene>
<dbReference type="EMBL" id="JARKHS020028294">
    <property type="protein sequence ID" value="KAK8764408.1"/>
    <property type="molecule type" value="Genomic_DNA"/>
</dbReference>
<feature type="compositionally biased region" description="Low complexity" evidence="5">
    <location>
        <begin position="149"/>
        <end position="158"/>
    </location>
</feature>
<sequence>MSSNHGARTALVLLKLLGILANVLIITHAGRRRTLALSMAALAVVAGAVATAHVVRAPSHVQAAVVVLWMLVFELCAITLFILPGELYPTVVRGAGLALCYTCGRMGAFAAPFLNRIHSEDMKGLLHVRRGGRAAALLRTDGAGVAGDDAAAAGQHDAGPGGGKVAAALSPEDRARRGQAEATQEWRVRHLRERPDGVEAGGWK</sequence>
<dbReference type="InterPro" id="IPR005828">
    <property type="entry name" value="MFS_sugar_transport-like"/>
</dbReference>
<protein>
    <submittedName>
        <fullName evidence="7">Uncharacterized protein</fullName>
    </submittedName>
</protein>
<keyword evidence="4 6" id="KW-0472">Membrane</keyword>
<keyword evidence="3 6" id="KW-1133">Transmembrane helix</keyword>
<dbReference type="GO" id="GO:0016020">
    <property type="term" value="C:membrane"/>
    <property type="evidence" value="ECO:0007669"/>
    <property type="project" value="UniProtKB-SubCell"/>
</dbReference>
<feature type="region of interest" description="Disordered" evidence="5">
    <location>
        <begin position="149"/>
        <end position="204"/>
    </location>
</feature>
<evidence type="ECO:0000256" key="1">
    <source>
        <dbReference type="ARBA" id="ARBA00004370"/>
    </source>
</evidence>
<name>A0AAQ4DPL8_AMBAM</name>
<dbReference type="InterPro" id="IPR036259">
    <property type="entry name" value="MFS_trans_sf"/>
</dbReference>
<feature type="transmembrane region" description="Helical" evidence="6">
    <location>
        <begin position="61"/>
        <end position="83"/>
    </location>
</feature>
<feature type="compositionally biased region" description="Basic and acidic residues" evidence="5">
    <location>
        <begin position="171"/>
        <end position="197"/>
    </location>
</feature>
<evidence type="ECO:0000256" key="3">
    <source>
        <dbReference type="ARBA" id="ARBA00022989"/>
    </source>
</evidence>
<evidence type="ECO:0000313" key="7">
    <source>
        <dbReference type="EMBL" id="KAK8764408.1"/>
    </source>
</evidence>
<dbReference type="Gene3D" id="1.20.1250.20">
    <property type="entry name" value="MFS general substrate transporter like domains"/>
    <property type="match status" value="1"/>
</dbReference>
<evidence type="ECO:0000256" key="6">
    <source>
        <dbReference type="SAM" id="Phobius"/>
    </source>
</evidence>
<comment type="caution">
    <text evidence="7">The sequence shown here is derived from an EMBL/GenBank/DDBJ whole genome shotgun (WGS) entry which is preliminary data.</text>
</comment>
<keyword evidence="2 6" id="KW-0812">Transmembrane</keyword>
<accession>A0AAQ4DPL8</accession>
<dbReference type="Pfam" id="PF00083">
    <property type="entry name" value="Sugar_tr"/>
    <property type="match status" value="1"/>
</dbReference>
<evidence type="ECO:0000313" key="8">
    <source>
        <dbReference type="Proteomes" id="UP001321473"/>
    </source>
</evidence>
<evidence type="ECO:0000256" key="4">
    <source>
        <dbReference type="ARBA" id="ARBA00023136"/>
    </source>
</evidence>
<proteinExistence type="predicted"/>
<dbReference type="GO" id="GO:0022857">
    <property type="term" value="F:transmembrane transporter activity"/>
    <property type="evidence" value="ECO:0007669"/>
    <property type="project" value="InterPro"/>
</dbReference>
<dbReference type="AlphaFoldDB" id="A0AAQ4DPL8"/>